<dbReference type="NCBIfam" id="TIGR00177">
    <property type="entry name" value="molyb_syn"/>
    <property type="match status" value="1"/>
</dbReference>
<dbReference type="HAMAP" id="MF_00226_B">
    <property type="entry name" value="CinA_B"/>
    <property type="match status" value="1"/>
</dbReference>
<comment type="similarity">
    <text evidence="1">Belongs to the CinA family.</text>
</comment>
<dbReference type="SUPFAM" id="SSF142433">
    <property type="entry name" value="CinA-like"/>
    <property type="match status" value="1"/>
</dbReference>
<dbReference type="SMART" id="SM00852">
    <property type="entry name" value="MoCF_biosynth"/>
    <property type="match status" value="1"/>
</dbReference>
<dbReference type="CDD" id="cd00885">
    <property type="entry name" value="cinA"/>
    <property type="match status" value="1"/>
</dbReference>
<dbReference type="SUPFAM" id="SSF53218">
    <property type="entry name" value="Molybdenum cofactor biosynthesis proteins"/>
    <property type="match status" value="1"/>
</dbReference>
<dbReference type="InterPro" id="IPR050101">
    <property type="entry name" value="CinA"/>
</dbReference>
<dbReference type="PANTHER" id="PTHR13939:SF0">
    <property type="entry name" value="NMN AMIDOHYDROLASE-LIKE PROTEIN YFAY"/>
    <property type="match status" value="1"/>
</dbReference>
<dbReference type="RefSeq" id="WP_413779882.1">
    <property type="nucleotide sequence ID" value="NZ_JAUOZS010000001.1"/>
</dbReference>
<name>A0ABU3NZV2_9FIRM</name>
<dbReference type="InterPro" id="IPR036425">
    <property type="entry name" value="MoaB/Mog-like_dom_sf"/>
</dbReference>
<dbReference type="InterPro" id="IPR008135">
    <property type="entry name" value="Competence-induced_CinA"/>
</dbReference>
<dbReference type="Proteomes" id="UP001254848">
    <property type="component" value="Unassembled WGS sequence"/>
</dbReference>
<evidence type="ECO:0000256" key="1">
    <source>
        <dbReference type="HAMAP-Rule" id="MF_00226"/>
    </source>
</evidence>
<dbReference type="InterPro" id="IPR041424">
    <property type="entry name" value="CinA_KH"/>
</dbReference>
<feature type="domain" description="MoaB/Mog" evidence="2">
    <location>
        <begin position="4"/>
        <end position="171"/>
    </location>
</feature>
<dbReference type="Pfam" id="PF02464">
    <property type="entry name" value="CinA"/>
    <property type="match status" value="1"/>
</dbReference>
<accession>A0ABU3NZV2</accession>
<sequence length="414" mass="44042">MIVEIVSTGTELLLGQIVNTNAPYMARRLNEIGFDVLFQSTVGDNRVRMTQVLSTALARADIVITTGGLGPTQGDITKEVSAELLGRPMQLHAPSLENIKRFFASRRLTMPDNNIRQAMFPEGAIVLDNARGTAPGAVIEADGKTVIHLPGPPHEMEHMLENAVIPYLRERFELQGTILSKVLRTFGLGESSLEERIKDYIKNQGNPTIALLARNAEIHVRLTAKASSDAEARALIADLEGRLRAHIGEYIFGEDEDTLEAVVGRHLAAQNLTLALAESCTGGLVSSRLTDVPGSSAYLAGAVVCYSNEVKTSAVGVPAEIIAAHGAVSGETAIAMAEGIRDRFRTDLGIGITGIAGPGGAVPGKPVGLVFIAIAGPSGTKCFGYNLTGPRSFIRHRTALAALNHLRQYVLGVI</sequence>
<dbReference type="Pfam" id="PF00994">
    <property type="entry name" value="MoCF_biosynth"/>
    <property type="match status" value="1"/>
</dbReference>
<comment type="caution">
    <text evidence="3">The sequence shown here is derived from an EMBL/GenBank/DDBJ whole genome shotgun (WGS) entry which is preliminary data.</text>
</comment>
<dbReference type="InterPro" id="IPR036653">
    <property type="entry name" value="CinA-like_C"/>
</dbReference>
<dbReference type="Gene3D" id="3.40.980.10">
    <property type="entry name" value="MoaB/Mog-like domain"/>
    <property type="match status" value="1"/>
</dbReference>
<dbReference type="NCBIfam" id="TIGR00200">
    <property type="entry name" value="cinA_nterm"/>
    <property type="match status" value="1"/>
</dbReference>
<keyword evidence="4" id="KW-1185">Reference proteome</keyword>
<evidence type="ECO:0000259" key="2">
    <source>
        <dbReference type="SMART" id="SM00852"/>
    </source>
</evidence>
<protein>
    <recommendedName>
        <fullName evidence="1">Putative competence-damage inducible protein</fullName>
    </recommendedName>
</protein>
<dbReference type="PANTHER" id="PTHR13939">
    <property type="entry name" value="NICOTINAMIDE-NUCLEOTIDE AMIDOHYDROLASE PNCC"/>
    <property type="match status" value="1"/>
</dbReference>
<organism evidence="3 4">
    <name type="scientific">Anaeroselena agilis</name>
    <dbReference type="NCBI Taxonomy" id="3063788"/>
    <lineage>
        <taxon>Bacteria</taxon>
        <taxon>Bacillati</taxon>
        <taxon>Bacillota</taxon>
        <taxon>Negativicutes</taxon>
        <taxon>Acetonemataceae</taxon>
        <taxon>Anaeroselena</taxon>
    </lineage>
</organism>
<dbReference type="Pfam" id="PF18146">
    <property type="entry name" value="CinA_KH"/>
    <property type="match status" value="1"/>
</dbReference>
<dbReference type="PIRSF" id="PIRSF006728">
    <property type="entry name" value="CinA"/>
    <property type="match status" value="1"/>
</dbReference>
<dbReference type="EMBL" id="JAUOZS010000001">
    <property type="protein sequence ID" value="MDT8901371.1"/>
    <property type="molecule type" value="Genomic_DNA"/>
</dbReference>
<reference evidence="3 4" key="1">
    <citation type="submission" date="2023-07" db="EMBL/GenBank/DDBJ databases">
        <title>The novel representative of Negativicutes class, Anaeroselena agilis gen. nov. sp. nov.</title>
        <authorList>
            <person name="Prokofeva M.I."/>
            <person name="Elcheninov A.G."/>
            <person name="Klyukina A."/>
            <person name="Kublanov I.V."/>
            <person name="Frolov E.N."/>
            <person name="Podosokorskaya O.A."/>
        </authorList>
    </citation>
    <scope>NUCLEOTIDE SEQUENCE [LARGE SCALE GENOMIC DNA]</scope>
    <source>
        <strain evidence="3 4">4137-cl</strain>
    </source>
</reference>
<proteinExistence type="inferred from homology"/>
<evidence type="ECO:0000313" key="3">
    <source>
        <dbReference type="EMBL" id="MDT8901371.1"/>
    </source>
</evidence>
<dbReference type="Gene3D" id="3.90.950.20">
    <property type="entry name" value="CinA-like"/>
    <property type="match status" value="1"/>
</dbReference>
<dbReference type="NCBIfam" id="NF001813">
    <property type="entry name" value="PRK00549.1"/>
    <property type="match status" value="1"/>
</dbReference>
<gene>
    <name evidence="1" type="primary">cinA</name>
    <name evidence="3" type="ORF">Q4T40_08985</name>
</gene>
<dbReference type="Gene3D" id="3.30.70.2860">
    <property type="match status" value="1"/>
</dbReference>
<dbReference type="InterPro" id="IPR001453">
    <property type="entry name" value="MoaB/Mog_dom"/>
</dbReference>
<dbReference type="InterPro" id="IPR008136">
    <property type="entry name" value="CinA_C"/>
</dbReference>
<evidence type="ECO:0000313" key="4">
    <source>
        <dbReference type="Proteomes" id="UP001254848"/>
    </source>
</evidence>
<dbReference type="NCBIfam" id="TIGR00199">
    <property type="entry name" value="PncC_domain"/>
    <property type="match status" value="1"/>
</dbReference>